<sequence length="143" mass="16995">MESQFTLAGVTTETTKFHHVVSALQPEELADVSDIILQPPAEVPFTALKKRLYCPPTFNRFWPFQTTIWISWQKWRMASWQLVVRQWLASADQPGLRTMLCEITSRLQARTRDRLRGRNQRRSASRSRQTENLEHCWYNRKFK</sequence>
<evidence type="ECO:0000313" key="3">
    <source>
        <dbReference type="Proteomes" id="UP001054945"/>
    </source>
</evidence>
<feature type="domain" description="DUF7041" evidence="1">
    <location>
        <begin position="1"/>
        <end position="52"/>
    </location>
</feature>
<dbReference type="InterPro" id="IPR055469">
    <property type="entry name" value="DUF7041"/>
</dbReference>
<reference evidence="2 3" key="1">
    <citation type="submission" date="2021-06" db="EMBL/GenBank/DDBJ databases">
        <title>Caerostris extrusa draft genome.</title>
        <authorList>
            <person name="Kono N."/>
            <person name="Arakawa K."/>
        </authorList>
    </citation>
    <scope>NUCLEOTIDE SEQUENCE [LARGE SCALE GENOMIC DNA]</scope>
</reference>
<dbReference type="AlphaFoldDB" id="A0AAV4XU87"/>
<comment type="caution">
    <text evidence="2">The sequence shown here is derived from an EMBL/GenBank/DDBJ whole genome shotgun (WGS) entry which is preliminary data.</text>
</comment>
<organism evidence="2 3">
    <name type="scientific">Caerostris extrusa</name>
    <name type="common">Bark spider</name>
    <name type="synonym">Caerostris bankana</name>
    <dbReference type="NCBI Taxonomy" id="172846"/>
    <lineage>
        <taxon>Eukaryota</taxon>
        <taxon>Metazoa</taxon>
        <taxon>Ecdysozoa</taxon>
        <taxon>Arthropoda</taxon>
        <taxon>Chelicerata</taxon>
        <taxon>Arachnida</taxon>
        <taxon>Araneae</taxon>
        <taxon>Araneomorphae</taxon>
        <taxon>Entelegynae</taxon>
        <taxon>Araneoidea</taxon>
        <taxon>Araneidae</taxon>
        <taxon>Caerostris</taxon>
    </lineage>
</organism>
<evidence type="ECO:0000313" key="2">
    <source>
        <dbReference type="EMBL" id="GIY97730.1"/>
    </source>
</evidence>
<name>A0AAV4XU87_CAEEX</name>
<keyword evidence="3" id="KW-1185">Reference proteome</keyword>
<protein>
    <recommendedName>
        <fullName evidence="1">DUF7041 domain-containing protein</fullName>
    </recommendedName>
</protein>
<accession>A0AAV4XU87</accession>
<evidence type="ECO:0000259" key="1">
    <source>
        <dbReference type="Pfam" id="PF23055"/>
    </source>
</evidence>
<gene>
    <name evidence="2" type="ORF">CEXT_679641</name>
</gene>
<proteinExistence type="predicted"/>
<dbReference type="EMBL" id="BPLR01000826">
    <property type="protein sequence ID" value="GIY97730.1"/>
    <property type="molecule type" value="Genomic_DNA"/>
</dbReference>
<dbReference type="Pfam" id="PF23055">
    <property type="entry name" value="DUF7041"/>
    <property type="match status" value="1"/>
</dbReference>
<dbReference type="Proteomes" id="UP001054945">
    <property type="component" value="Unassembled WGS sequence"/>
</dbReference>